<dbReference type="EMBL" id="BAABWN010000012">
    <property type="protein sequence ID" value="GAA6169528.1"/>
    <property type="molecule type" value="Genomic_DNA"/>
</dbReference>
<reference evidence="1 2" key="1">
    <citation type="submission" date="2024-04" db="EMBL/GenBank/DDBJ databases">
        <title>Draft genome sequence of Sessilibacter corallicola NBRC 116591.</title>
        <authorList>
            <person name="Miyakawa T."/>
            <person name="Kusuya Y."/>
            <person name="Miura T."/>
        </authorList>
    </citation>
    <scope>NUCLEOTIDE SEQUENCE [LARGE SCALE GENOMIC DNA]</scope>
    <source>
        <strain evidence="1 2">KU-00831-HH</strain>
    </source>
</reference>
<keyword evidence="2" id="KW-1185">Reference proteome</keyword>
<accession>A0ABQ0ACZ5</accession>
<proteinExistence type="predicted"/>
<protein>
    <recommendedName>
        <fullName evidence="3">Fe2OG dioxygenase domain-containing protein</fullName>
    </recommendedName>
</protein>
<organism evidence="1 2">
    <name type="scientific">Sessilibacter corallicola</name>
    <dbReference type="NCBI Taxonomy" id="2904075"/>
    <lineage>
        <taxon>Bacteria</taxon>
        <taxon>Pseudomonadati</taxon>
        <taxon>Pseudomonadota</taxon>
        <taxon>Gammaproteobacteria</taxon>
        <taxon>Cellvibrionales</taxon>
        <taxon>Cellvibrionaceae</taxon>
        <taxon>Sessilibacter</taxon>
    </lineage>
</organism>
<dbReference type="SUPFAM" id="SSF51197">
    <property type="entry name" value="Clavaminate synthase-like"/>
    <property type="match status" value="1"/>
</dbReference>
<sequence length="273" mass="31024">MQTSTVYETMAEQGYVRIANLYSPEQLEQLKTESEALIDEFYNLDQLHAHAVYPSDSTETRVSHAVMLSEGPSDLPTVDHLKYPAVDQFLKDHNELLAAITKTPVKPSSRCMLNYQNYFSGSKPVGEHFDGEYLKTQRAGDGVEFKLLEGILPRYVAVLVVANENDGKGIELVDNGSNDVIAPKLYAGDLVIFDNISLRHRVPTLENPRTTIGVRSFDHLPLHFAANESYFLGDEYQEIPEGWVSRSIDCNARMHKYMNEEWPLVKDEYSHYF</sequence>
<name>A0ABQ0ACZ5_9GAMM</name>
<dbReference type="Gene3D" id="2.60.120.620">
    <property type="entry name" value="q2cbj1_9rhob like domain"/>
    <property type="match status" value="1"/>
</dbReference>
<dbReference type="RefSeq" id="WP_233090184.1">
    <property type="nucleotide sequence ID" value="NZ_BAABWN010000012.1"/>
</dbReference>
<comment type="caution">
    <text evidence="1">The sequence shown here is derived from an EMBL/GenBank/DDBJ whole genome shotgun (WGS) entry which is preliminary data.</text>
</comment>
<dbReference type="Proteomes" id="UP001465153">
    <property type="component" value="Unassembled WGS sequence"/>
</dbReference>
<evidence type="ECO:0008006" key="3">
    <source>
        <dbReference type="Google" id="ProtNLM"/>
    </source>
</evidence>
<evidence type="ECO:0000313" key="1">
    <source>
        <dbReference type="EMBL" id="GAA6169528.1"/>
    </source>
</evidence>
<evidence type="ECO:0000313" key="2">
    <source>
        <dbReference type="Proteomes" id="UP001465153"/>
    </source>
</evidence>
<gene>
    <name evidence="1" type="ORF">NBRC116591_33390</name>
</gene>